<name>A0A246RIN8_9ACTN</name>
<keyword evidence="4" id="KW-1185">Reference proteome</keyword>
<evidence type="ECO:0008006" key="5">
    <source>
        <dbReference type="Google" id="ProtNLM"/>
    </source>
</evidence>
<comment type="caution">
    <text evidence="3">The sequence shown here is derived from an EMBL/GenBank/DDBJ whole genome shotgun (WGS) entry which is preliminary data.</text>
</comment>
<accession>A0A246RIN8</accession>
<evidence type="ECO:0000256" key="2">
    <source>
        <dbReference type="SAM" id="Phobius"/>
    </source>
</evidence>
<feature type="compositionally biased region" description="Low complexity" evidence="1">
    <location>
        <begin position="29"/>
        <end position="44"/>
    </location>
</feature>
<feature type="region of interest" description="Disordered" evidence="1">
    <location>
        <begin position="1"/>
        <end position="51"/>
    </location>
</feature>
<protein>
    <recommendedName>
        <fullName evidence="5">Flagellar basal body-associated protein FliL</fullName>
    </recommendedName>
</protein>
<dbReference type="OrthoDB" id="3868477at2"/>
<sequence length="244" mass="24770">MSQPPTTPPAHQPDGDAPQGGYPPPPAPQGGFPQQPDGVGATPYAAPPAPAKKRSVGKIVLIVLAVLLVLCLGGAAIAAFALKDDVKEAVDAANTTVSAPATLAGRPQVTEPGLKAVADSLVTEMKKSVQNETSTAGAFYGDPAKRDLLMIAAASGVMVDPKKELDDAVTGISSQLNVTNMAAVDAGPLGGDAKCGDGKSEGVPLGVCIWADRGSVGLIVQYYKSAAELKSEFVTMRGQIEKKG</sequence>
<reference evidence="3 4" key="1">
    <citation type="submission" date="2017-03" db="EMBL/GenBank/DDBJ databases">
        <title>Whole genome sequence of Micromonospora wenchangensis, isolated from mangrove soil.</title>
        <authorList>
            <person name="Yang H."/>
        </authorList>
    </citation>
    <scope>NUCLEOTIDE SEQUENCE [LARGE SCALE GENOMIC DNA]</scope>
    <source>
        <strain evidence="3 4">CCTCC AA 2012002</strain>
    </source>
</reference>
<keyword evidence="2" id="KW-0812">Transmembrane</keyword>
<evidence type="ECO:0000313" key="3">
    <source>
        <dbReference type="EMBL" id="OWV04463.1"/>
    </source>
</evidence>
<dbReference type="RefSeq" id="WP_088645491.1">
    <property type="nucleotide sequence ID" value="NZ_CBDRBW010000044.1"/>
</dbReference>
<organism evidence="3 4">
    <name type="scientific">Micromonospora wenchangensis</name>
    <dbReference type="NCBI Taxonomy" id="1185415"/>
    <lineage>
        <taxon>Bacteria</taxon>
        <taxon>Bacillati</taxon>
        <taxon>Actinomycetota</taxon>
        <taxon>Actinomycetes</taxon>
        <taxon>Micromonosporales</taxon>
        <taxon>Micromonosporaceae</taxon>
        <taxon>Micromonospora</taxon>
    </lineage>
</organism>
<evidence type="ECO:0000256" key="1">
    <source>
        <dbReference type="SAM" id="MobiDB-lite"/>
    </source>
</evidence>
<dbReference type="EMBL" id="MZMV01000035">
    <property type="protein sequence ID" value="OWV04463.1"/>
    <property type="molecule type" value="Genomic_DNA"/>
</dbReference>
<gene>
    <name evidence="3" type="ORF">B5D80_20355</name>
</gene>
<dbReference type="Proteomes" id="UP000197174">
    <property type="component" value="Unassembled WGS sequence"/>
</dbReference>
<keyword evidence="2" id="KW-0472">Membrane</keyword>
<dbReference type="AlphaFoldDB" id="A0A246RIN8"/>
<feature type="compositionally biased region" description="Pro residues" evidence="1">
    <location>
        <begin position="1"/>
        <end position="11"/>
    </location>
</feature>
<evidence type="ECO:0000313" key="4">
    <source>
        <dbReference type="Proteomes" id="UP000197174"/>
    </source>
</evidence>
<keyword evidence="2" id="KW-1133">Transmembrane helix</keyword>
<feature type="transmembrane region" description="Helical" evidence="2">
    <location>
        <begin position="59"/>
        <end position="82"/>
    </location>
</feature>
<proteinExistence type="predicted"/>